<dbReference type="GO" id="GO:0005516">
    <property type="term" value="F:calmodulin binding"/>
    <property type="evidence" value="ECO:0007669"/>
    <property type="project" value="InterPro"/>
</dbReference>
<feature type="region of interest" description="Disordered" evidence="1">
    <location>
        <begin position="732"/>
        <end position="790"/>
    </location>
</feature>
<dbReference type="InterPro" id="IPR038209">
    <property type="entry name" value="CKK_dom_sf"/>
</dbReference>
<comment type="caution">
    <text evidence="3">The sequence shown here is derived from an EMBL/GenBank/DDBJ whole genome shotgun (WGS) entry which is preliminary data.</text>
</comment>
<evidence type="ECO:0000256" key="1">
    <source>
        <dbReference type="SAM" id="MobiDB-lite"/>
    </source>
</evidence>
<keyword evidence="4" id="KW-1185">Reference proteome</keyword>
<feature type="region of interest" description="Disordered" evidence="1">
    <location>
        <begin position="23"/>
        <end position="251"/>
    </location>
</feature>
<dbReference type="InterPro" id="IPR014797">
    <property type="entry name" value="CKK_CAMSAP"/>
</dbReference>
<feature type="compositionally biased region" description="Polar residues" evidence="1">
    <location>
        <begin position="769"/>
        <end position="785"/>
    </location>
</feature>
<feature type="region of interest" description="Disordered" evidence="1">
    <location>
        <begin position="604"/>
        <end position="719"/>
    </location>
</feature>
<accession>A0AAD1XY69</accession>
<dbReference type="InterPro" id="IPR011033">
    <property type="entry name" value="PRC_barrel-like_sf"/>
</dbReference>
<proteinExistence type="predicted"/>
<dbReference type="AlphaFoldDB" id="A0AAD1XY69"/>
<evidence type="ECO:0000313" key="4">
    <source>
        <dbReference type="Proteomes" id="UP001295684"/>
    </source>
</evidence>
<dbReference type="SMART" id="SM01051">
    <property type="entry name" value="CAMSAP_CKK"/>
    <property type="match status" value="1"/>
</dbReference>
<feature type="region of interest" description="Disordered" evidence="1">
    <location>
        <begin position="275"/>
        <end position="416"/>
    </location>
</feature>
<organism evidence="3 4">
    <name type="scientific">Euplotes crassus</name>
    <dbReference type="NCBI Taxonomy" id="5936"/>
    <lineage>
        <taxon>Eukaryota</taxon>
        <taxon>Sar</taxon>
        <taxon>Alveolata</taxon>
        <taxon>Ciliophora</taxon>
        <taxon>Intramacronucleata</taxon>
        <taxon>Spirotrichea</taxon>
        <taxon>Hypotrichia</taxon>
        <taxon>Euplotida</taxon>
        <taxon>Euplotidae</taxon>
        <taxon>Moneuplotes</taxon>
    </lineage>
</organism>
<dbReference type="Proteomes" id="UP001295684">
    <property type="component" value="Unassembled WGS sequence"/>
</dbReference>
<feature type="compositionally biased region" description="Polar residues" evidence="1">
    <location>
        <begin position="508"/>
        <end position="521"/>
    </location>
</feature>
<evidence type="ECO:0000259" key="2">
    <source>
        <dbReference type="PROSITE" id="PS51508"/>
    </source>
</evidence>
<feature type="compositionally biased region" description="Acidic residues" evidence="1">
    <location>
        <begin position="688"/>
        <end position="709"/>
    </location>
</feature>
<feature type="compositionally biased region" description="Acidic residues" evidence="1">
    <location>
        <begin position="390"/>
        <end position="413"/>
    </location>
</feature>
<feature type="region of interest" description="Disordered" evidence="1">
    <location>
        <begin position="428"/>
        <end position="525"/>
    </location>
</feature>
<dbReference type="Gene3D" id="3.10.20.360">
    <property type="entry name" value="CKK domain"/>
    <property type="match status" value="1"/>
</dbReference>
<dbReference type="PROSITE" id="PS51508">
    <property type="entry name" value="CKK"/>
    <property type="match status" value="1"/>
</dbReference>
<protein>
    <recommendedName>
        <fullName evidence="2">CKK domain-containing protein</fullName>
    </recommendedName>
</protein>
<feature type="compositionally biased region" description="Basic and acidic residues" evidence="1">
    <location>
        <begin position="747"/>
        <end position="768"/>
    </location>
</feature>
<feature type="compositionally biased region" description="Polar residues" evidence="1">
    <location>
        <begin position="312"/>
        <end position="321"/>
    </location>
</feature>
<gene>
    <name evidence="3" type="ORF">ECRASSUSDP1_LOCUS22231</name>
</gene>
<dbReference type="EMBL" id="CAMPGE010022782">
    <property type="protein sequence ID" value="CAI2380791.1"/>
    <property type="molecule type" value="Genomic_DNA"/>
</dbReference>
<feature type="compositionally biased region" description="Basic and acidic residues" evidence="1">
    <location>
        <begin position="203"/>
        <end position="230"/>
    </location>
</feature>
<dbReference type="Pfam" id="PF08683">
    <property type="entry name" value="CAMSAP_CKK"/>
    <property type="match status" value="1"/>
</dbReference>
<dbReference type="SUPFAM" id="SSF50346">
    <property type="entry name" value="PRC-barrel domain"/>
    <property type="match status" value="1"/>
</dbReference>
<feature type="compositionally biased region" description="Basic and acidic residues" evidence="1">
    <location>
        <begin position="173"/>
        <end position="189"/>
    </location>
</feature>
<feature type="compositionally biased region" description="Basic and acidic residues" evidence="1">
    <location>
        <begin position="275"/>
        <end position="294"/>
    </location>
</feature>
<name>A0AAD1XY69_EUPCR</name>
<dbReference type="GO" id="GO:0008017">
    <property type="term" value="F:microtubule binding"/>
    <property type="evidence" value="ECO:0007669"/>
    <property type="project" value="InterPro"/>
</dbReference>
<feature type="compositionally biased region" description="Polar residues" evidence="1">
    <location>
        <begin position="193"/>
        <end position="202"/>
    </location>
</feature>
<feature type="compositionally biased region" description="Basic and acidic residues" evidence="1">
    <location>
        <begin position="29"/>
        <end position="102"/>
    </location>
</feature>
<feature type="compositionally biased region" description="Polar residues" evidence="1">
    <location>
        <begin position="123"/>
        <end position="141"/>
    </location>
</feature>
<reference evidence="3" key="1">
    <citation type="submission" date="2023-07" db="EMBL/GenBank/DDBJ databases">
        <authorList>
            <consortium name="AG Swart"/>
            <person name="Singh M."/>
            <person name="Singh A."/>
            <person name="Seah K."/>
            <person name="Emmerich C."/>
        </authorList>
    </citation>
    <scope>NUCLEOTIDE SEQUENCE</scope>
    <source>
        <strain evidence="3">DP1</strain>
    </source>
</reference>
<feature type="compositionally biased region" description="Basic and acidic residues" evidence="1">
    <location>
        <begin position="348"/>
        <end position="369"/>
    </location>
</feature>
<feature type="domain" description="CKK" evidence="2">
    <location>
        <begin position="841"/>
        <end position="979"/>
    </location>
</feature>
<dbReference type="PANTHER" id="PTHR21595:SF0">
    <property type="entry name" value="PATRONIN"/>
    <property type="match status" value="1"/>
</dbReference>
<sequence length="998" mass="116427">MDAKKMTPEQIREHAAKQRALLQAKIKKKQQEEERIKKEKLEKKRKEREQKRKAEEEAKRVAEEERLRAIQEQKEQEEQKQRELEQQKLEKERKQQELEAQKQLEIVNEASLSKENTFENESRMSIQERQSDIRQSASTYGINDREETDGFDSTFQDREYSEFAPDSTFQRSSQDHQREHLTERSHEVPISEYNPNYGLSQNRFEKIQEMMKRNQESKFSNRESPQKHQESQQMEYDFPSHTNNEGFGNFEKFGTLEKNKMQFEIKYQVQNLQKKIKEQERQKEDKIQEAKRGAIDLLMKMKKKSNEEGESHNTGPNSLSIQPPEYSKGLELKENNYKVLMSPTQNDSLHDFDSEPDETHETDQHKGRNVDTAYFQRSAKFDSILREEEIKEENEDNEENDDIYEEEYEEEPQEEIHPLHQDELDKNMEIPIPKGPINHRYQQTFGEPSEQSYGNFSNINPLDESDNSYGITPIRPKTTSKITKNDDWDDFDLNNAEEGKTNSKDHNSTNVFQYEQPTENQSSEKDFQLSFRFKNKEMENLNRENVVFTSKGMRKPDGLQNLDDNDPLKEFADLHNEAKTVLSKGNFSFGTKFFDSDKEISKDLRNSDDDFDFDSDNSPKPAPAEVAKQRKQWGKKEAPGINFSPDFNEVRGEDTLAQMSPKPGFFNKPKNLYSENEADSYEPTQNFQEEDDNYNDDFEPEDDVDEDQEAAGVCDKPSPVKNVAMEINFASTQEMKKIQAKKQQFLKRREENEKKRKLEWQKKREEQKNASNQYSNVIPQSAQIRKTQKQVDEGYSKHIPDAAGSAKTKNRGEKLNSPVSDLKKNIRRNNLMGDHPVYKKPKNPGVKISQPSNKKLIKNAISSVCLAGEVCKHEREEVLQVLQDNDSKYFIILLQTSLGRQKFKGLYSHDGLGTVNKLYGGTKMPTEILEDYVNKYYKYDSGAKEFKEVVGMKRFNVSTDAVSLHPAMLKRLQSAHTVEIKDTSPTMTEYTVPSYNIP</sequence>
<feature type="region of interest" description="Disordered" evidence="1">
    <location>
        <begin position="798"/>
        <end position="817"/>
    </location>
</feature>
<dbReference type="PANTHER" id="PTHR21595">
    <property type="entry name" value="PATRONIN"/>
    <property type="match status" value="1"/>
</dbReference>
<feature type="compositionally biased region" description="Basic and acidic residues" evidence="1">
    <location>
        <begin position="497"/>
        <end position="507"/>
    </location>
</feature>
<dbReference type="InterPro" id="IPR032940">
    <property type="entry name" value="CAMSAP"/>
</dbReference>
<feature type="compositionally biased region" description="Basic and acidic residues" evidence="1">
    <location>
        <begin position="379"/>
        <end position="389"/>
    </location>
</feature>
<evidence type="ECO:0000313" key="3">
    <source>
        <dbReference type="EMBL" id="CAI2380791.1"/>
    </source>
</evidence>
<feature type="compositionally biased region" description="Polar residues" evidence="1">
    <location>
        <begin position="440"/>
        <end position="460"/>
    </location>
</feature>